<gene>
    <name evidence="2" type="ORF">C8F04DRAFT_1259905</name>
</gene>
<sequence length="119" mass="12588">MSDTSLDLSSLVASLPESDEVSKPGLDSLASNQTAHCFPPQLRRKLPRGMAATAQNLNPDASLSGEELEFTAKLEGGQRAHAINTLRRRALAAESTATQGRDAVDVDAMEIDSHAGRSS</sequence>
<dbReference type="AlphaFoldDB" id="A0AAD6SVX2"/>
<protein>
    <submittedName>
        <fullName evidence="2">Uncharacterized protein</fullName>
    </submittedName>
</protein>
<reference evidence="2" key="1">
    <citation type="submission" date="2023-03" db="EMBL/GenBank/DDBJ databases">
        <title>Massive genome expansion in bonnet fungi (Mycena s.s.) driven by repeated elements and novel gene families across ecological guilds.</title>
        <authorList>
            <consortium name="Lawrence Berkeley National Laboratory"/>
            <person name="Harder C.B."/>
            <person name="Miyauchi S."/>
            <person name="Viragh M."/>
            <person name="Kuo A."/>
            <person name="Thoen E."/>
            <person name="Andreopoulos B."/>
            <person name="Lu D."/>
            <person name="Skrede I."/>
            <person name="Drula E."/>
            <person name="Henrissat B."/>
            <person name="Morin E."/>
            <person name="Kohler A."/>
            <person name="Barry K."/>
            <person name="LaButti K."/>
            <person name="Morin E."/>
            <person name="Salamov A."/>
            <person name="Lipzen A."/>
            <person name="Mereny Z."/>
            <person name="Hegedus B."/>
            <person name="Baldrian P."/>
            <person name="Stursova M."/>
            <person name="Weitz H."/>
            <person name="Taylor A."/>
            <person name="Grigoriev I.V."/>
            <person name="Nagy L.G."/>
            <person name="Martin F."/>
            <person name="Kauserud H."/>
        </authorList>
    </citation>
    <scope>NUCLEOTIDE SEQUENCE</scope>
    <source>
        <strain evidence="2">CBHHK200</strain>
    </source>
</reference>
<evidence type="ECO:0000313" key="2">
    <source>
        <dbReference type="EMBL" id="KAJ7034397.1"/>
    </source>
</evidence>
<evidence type="ECO:0000256" key="1">
    <source>
        <dbReference type="SAM" id="MobiDB-lite"/>
    </source>
</evidence>
<feature type="compositionally biased region" description="Polar residues" evidence="1">
    <location>
        <begin position="1"/>
        <end position="12"/>
    </location>
</feature>
<feature type="region of interest" description="Disordered" evidence="1">
    <location>
        <begin position="1"/>
        <end position="35"/>
    </location>
</feature>
<organism evidence="2 3">
    <name type="scientific">Mycena alexandri</name>
    <dbReference type="NCBI Taxonomy" id="1745969"/>
    <lineage>
        <taxon>Eukaryota</taxon>
        <taxon>Fungi</taxon>
        <taxon>Dikarya</taxon>
        <taxon>Basidiomycota</taxon>
        <taxon>Agaricomycotina</taxon>
        <taxon>Agaricomycetes</taxon>
        <taxon>Agaricomycetidae</taxon>
        <taxon>Agaricales</taxon>
        <taxon>Marasmiineae</taxon>
        <taxon>Mycenaceae</taxon>
        <taxon>Mycena</taxon>
    </lineage>
</organism>
<name>A0AAD6SVX2_9AGAR</name>
<accession>A0AAD6SVX2</accession>
<keyword evidence="3" id="KW-1185">Reference proteome</keyword>
<comment type="caution">
    <text evidence="2">The sequence shown here is derived from an EMBL/GenBank/DDBJ whole genome shotgun (WGS) entry which is preliminary data.</text>
</comment>
<dbReference type="Proteomes" id="UP001218188">
    <property type="component" value="Unassembled WGS sequence"/>
</dbReference>
<evidence type="ECO:0000313" key="3">
    <source>
        <dbReference type="Proteomes" id="UP001218188"/>
    </source>
</evidence>
<dbReference type="EMBL" id="JARJCM010000057">
    <property type="protein sequence ID" value="KAJ7034397.1"/>
    <property type="molecule type" value="Genomic_DNA"/>
</dbReference>
<proteinExistence type="predicted"/>